<proteinExistence type="inferred from homology"/>
<dbReference type="HOGENOM" id="CLU_393698_0_0_4"/>
<dbReference type="EMBL" id="CP000884">
    <property type="protein sequence ID" value="ABX34936.1"/>
    <property type="molecule type" value="Genomic_DNA"/>
</dbReference>
<dbReference type="InterPro" id="IPR050131">
    <property type="entry name" value="Peptidase_S8_subtilisin-like"/>
</dbReference>
<organism evidence="6 7">
    <name type="scientific">Delftia acidovorans (strain DSM 14801 / SPH-1)</name>
    <dbReference type="NCBI Taxonomy" id="398578"/>
    <lineage>
        <taxon>Bacteria</taxon>
        <taxon>Pseudomonadati</taxon>
        <taxon>Pseudomonadota</taxon>
        <taxon>Betaproteobacteria</taxon>
        <taxon>Burkholderiales</taxon>
        <taxon>Comamonadaceae</taxon>
        <taxon>Delftia</taxon>
    </lineage>
</organism>
<dbReference type="GO" id="GO:0004252">
    <property type="term" value="F:serine-type endopeptidase activity"/>
    <property type="evidence" value="ECO:0007669"/>
    <property type="project" value="InterPro"/>
</dbReference>
<name>A9BTG8_DELAS</name>
<evidence type="ECO:0000313" key="6">
    <source>
        <dbReference type="EMBL" id="ABX34936.1"/>
    </source>
</evidence>
<evidence type="ECO:0000313" key="7">
    <source>
        <dbReference type="Proteomes" id="UP000000784"/>
    </source>
</evidence>
<evidence type="ECO:0000256" key="3">
    <source>
        <dbReference type="ARBA" id="ARBA00022801"/>
    </source>
</evidence>
<dbReference type="InterPro" id="IPR034074">
    <property type="entry name" value="Y4bN_pept_dom"/>
</dbReference>
<feature type="domain" description="Peptidase S8/S53" evidence="5">
    <location>
        <begin position="270"/>
        <end position="521"/>
    </location>
</feature>
<comment type="similarity">
    <text evidence="1">Belongs to the peptidase S8 family.</text>
</comment>
<keyword evidence="4" id="KW-0720">Serine protease</keyword>
<reference evidence="6 7" key="1">
    <citation type="journal article" date="2004" name="Appl. Environ. Microbiol.">
        <title>Mineralization of individual congeners of linear alkylbenzenesulfonate by defined pairs of heterotrophic bacteria.</title>
        <authorList>
            <person name="Schleheck D."/>
            <person name="Knepper T.P."/>
            <person name="Fischer K."/>
            <person name="Cook A.M."/>
        </authorList>
    </citation>
    <scope>NUCLEOTIDE SEQUENCE [LARGE SCALE GENOMIC DNA]</scope>
    <source>
        <strain evidence="7">DSM 14801 / SPH-1</strain>
    </source>
</reference>
<dbReference type="Proteomes" id="UP000000784">
    <property type="component" value="Chromosome"/>
</dbReference>
<evidence type="ECO:0000256" key="2">
    <source>
        <dbReference type="ARBA" id="ARBA00022670"/>
    </source>
</evidence>
<evidence type="ECO:0000259" key="5">
    <source>
        <dbReference type="Pfam" id="PF00082"/>
    </source>
</evidence>
<dbReference type="Gene3D" id="3.40.50.200">
    <property type="entry name" value="Peptidase S8/S53 domain"/>
    <property type="match status" value="1"/>
</dbReference>
<dbReference type="STRING" id="398578.Daci_2297"/>
<gene>
    <name evidence="6" type="ordered locus">Daci_2297</name>
</gene>
<evidence type="ECO:0000256" key="4">
    <source>
        <dbReference type="ARBA" id="ARBA00022825"/>
    </source>
</evidence>
<sequence length="706" mass="76912">MVVVDKTVLPYTLDEARSHLSPALRDIAEQIDKLPTTAKPAGKATAVFTIHPAFLSKWKMPHKAFEKAGLRVLGSKSAWVKPKKDARKKPPDGDQFTADLYVCGDRRAFDNLLGLLWAAKITKEQDKDLRKIEGIRFLSPQERLLKMDGQEELVPIEILVHAEETADEALLDALEKHASACGTKLARDKLLAAPGLIFMPGIAQRSKLEEFAAFTALRAIRRLPALRMHRPPLKQHLTTEQPTLPTEGAQNPDLKVAVFDGGLGVSDFSKWTNEVIPEALHETDAGFLAHGTTVTSALLFGALNHETTQLPRPFFNVTHYRVLGSADNGDFDLYDCMRRIDDALASNDIDCANLSLGPDFPMDDDHPHAWTVMLDKHLASGKTLMAVATGNNGHQKGEMGRLQPPGDAVNALTVGAANSQDFFIARAPFSGYGPGRSPGVVKPDGLAFGGTVGTPLVLFSPMAGGLTSLYGTSYASPLALRTAAAAMALSKTPLSATAMRALMVHNADHAQKDLRSEVGWGQFPENHENLLTYGDNQVSVLYQGFIPAGETMRMQLPIPPVAMGTKITITATFCFACPVEAANPVNYTQHGLSVTFKPKSEGASMQFFGKSSDYEQNLRKHGSKWETMMHATETVDASLLLDSCFDVKHGAREDGLPVKNDEAPSLPYVLIVTVASEMGQPIYQSIMNKYKMLIPIELRGQVRIRS</sequence>
<accession>A9BTG8</accession>
<dbReference type="GO" id="GO:0006508">
    <property type="term" value="P:proteolysis"/>
    <property type="evidence" value="ECO:0007669"/>
    <property type="project" value="UniProtKB-KW"/>
</dbReference>
<dbReference type="SUPFAM" id="SSF52743">
    <property type="entry name" value="Subtilisin-like"/>
    <property type="match status" value="1"/>
</dbReference>
<evidence type="ECO:0000256" key="1">
    <source>
        <dbReference type="ARBA" id="ARBA00011073"/>
    </source>
</evidence>
<dbReference type="AlphaFoldDB" id="A9BTG8"/>
<dbReference type="InterPro" id="IPR036852">
    <property type="entry name" value="Peptidase_S8/S53_dom_sf"/>
</dbReference>
<keyword evidence="2" id="KW-0645">Protease</keyword>
<keyword evidence="7" id="KW-1185">Reference proteome</keyword>
<dbReference type="Pfam" id="PF00082">
    <property type="entry name" value="Peptidase_S8"/>
    <property type="match status" value="1"/>
</dbReference>
<dbReference type="PANTHER" id="PTHR43806">
    <property type="entry name" value="PEPTIDASE S8"/>
    <property type="match status" value="1"/>
</dbReference>
<dbReference type="CDD" id="cd04847">
    <property type="entry name" value="Peptidases_S8_Subtilisin_like_2"/>
    <property type="match status" value="1"/>
</dbReference>
<dbReference type="PANTHER" id="PTHR43806:SF11">
    <property type="entry name" value="CEREVISIN-RELATED"/>
    <property type="match status" value="1"/>
</dbReference>
<dbReference type="InterPro" id="IPR000209">
    <property type="entry name" value="Peptidase_S8/S53_dom"/>
</dbReference>
<dbReference type="KEGG" id="dac:Daci_2297"/>
<dbReference type="eggNOG" id="COG1404">
    <property type="taxonomic scope" value="Bacteria"/>
</dbReference>
<reference evidence="7" key="2">
    <citation type="submission" date="2007-11" db="EMBL/GenBank/DDBJ databases">
        <title>Complete sequence of Delftia acidovorans DSM 14801 / SPH-1.</title>
        <authorList>
            <person name="Copeland A."/>
            <person name="Lucas S."/>
            <person name="Lapidus A."/>
            <person name="Barry K."/>
            <person name="Glavina del Rio T."/>
            <person name="Dalin E."/>
            <person name="Tice H."/>
            <person name="Pitluck S."/>
            <person name="Lowry S."/>
            <person name="Clum A."/>
            <person name="Schmutz J."/>
            <person name="Larimer F."/>
            <person name="Land M."/>
            <person name="Hauser L."/>
            <person name="Kyrpides N."/>
            <person name="Kim E."/>
            <person name="Schleheck D."/>
            <person name="Richardson P."/>
        </authorList>
    </citation>
    <scope>NUCLEOTIDE SEQUENCE [LARGE SCALE GENOMIC DNA]</scope>
    <source>
        <strain evidence="7">DSM 14801 / SPH-1</strain>
    </source>
</reference>
<protein>
    <submittedName>
        <fullName evidence="6">Peptidase S8 and S53 subtilisin kexin sedolisin</fullName>
    </submittedName>
</protein>
<keyword evidence="3" id="KW-0378">Hydrolase</keyword>